<evidence type="ECO:0000313" key="10">
    <source>
        <dbReference type="EMBL" id="PQA56100.1"/>
    </source>
</evidence>
<dbReference type="PANTHER" id="PTHR33908">
    <property type="entry name" value="MANNOSYLTRANSFERASE YKCB-RELATED"/>
    <property type="match status" value="1"/>
</dbReference>
<evidence type="ECO:0000256" key="5">
    <source>
        <dbReference type="ARBA" id="ARBA00022692"/>
    </source>
</evidence>
<dbReference type="Proteomes" id="UP000239590">
    <property type="component" value="Unassembled WGS sequence"/>
</dbReference>
<feature type="transmembrane region" description="Helical" evidence="8">
    <location>
        <begin position="434"/>
        <end position="454"/>
    </location>
</feature>
<gene>
    <name evidence="10" type="ORF">C5O19_17220</name>
</gene>
<name>A0A2S7II74_9BACT</name>
<dbReference type="GO" id="GO:0016763">
    <property type="term" value="F:pentosyltransferase activity"/>
    <property type="evidence" value="ECO:0007669"/>
    <property type="project" value="TreeGrafter"/>
</dbReference>
<dbReference type="InterPro" id="IPR038731">
    <property type="entry name" value="RgtA/B/C-like"/>
</dbReference>
<evidence type="ECO:0000256" key="2">
    <source>
        <dbReference type="ARBA" id="ARBA00022475"/>
    </source>
</evidence>
<organism evidence="10 11">
    <name type="scientific">Siphonobacter curvatus</name>
    <dbReference type="NCBI Taxonomy" id="2094562"/>
    <lineage>
        <taxon>Bacteria</taxon>
        <taxon>Pseudomonadati</taxon>
        <taxon>Bacteroidota</taxon>
        <taxon>Cytophagia</taxon>
        <taxon>Cytophagales</taxon>
        <taxon>Cytophagaceae</taxon>
        <taxon>Siphonobacter</taxon>
    </lineage>
</organism>
<feature type="transmembrane region" description="Helical" evidence="8">
    <location>
        <begin position="188"/>
        <end position="205"/>
    </location>
</feature>
<feature type="transmembrane region" description="Helical" evidence="8">
    <location>
        <begin position="357"/>
        <end position="376"/>
    </location>
</feature>
<dbReference type="Pfam" id="PF13231">
    <property type="entry name" value="PMT_2"/>
    <property type="match status" value="1"/>
</dbReference>
<keyword evidence="4 10" id="KW-0808">Transferase</keyword>
<evidence type="ECO:0000256" key="3">
    <source>
        <dbReference type="ARBA" id="ARBA00022676"/>
    </source>
</evidence>
<evidence type="ECO:0000256" key="8">
    <source>
        <dbReference type="SAM" id="Phobius"/>
    </source>
</evidence>
<keyword evidence="2" id="KW-1003">Cell membrane</keyword>
<dbReference type="AlphaFoldDB" id="A0A2S7II74"/>
<reference evidence="11" key="1">
    <citation type="submission" date="2018-02" db="EMBL/GenBank/DDBJ databases">
        <title>Genome sequencing of Solimonas sp. HR-BB.</title>
        <authorList>
            <person name="Lee Y."/>
            <person name="Jeon C.O."/>
        </authorList>
    </citation>
    <scope>NUCLEOTIDE SEQUENCE [LARGE SCALE GENOMIC DNA]</scope>
    <source>
        <strain evidence="11">HR-U</strain>
    </source>
</reference>
<keyword evidence="5 8" id="KW-0812">Transmembrane</keyword>
<protein>
    <submittedName>
        <fullName evidence="10">Glycosyl transferase</fullName>
    </submittedName>
</protein>
<dbReference type="GO" id="GO:0010041">
    <property type="term" value="P:response to iron(III) ion"/>
    <property type="evidence" value="ECO:0007669"/>
    <property type="project" value="TreeGrafter"/>
</dbReference>
<comment type="subcellular location">
    <subcellularLocation>
        <location evidence="1">Cell membrane</location>
        <topology evidence="1">Multi-pass membrane protein</topology>
    </subcellularLocation>
</comment>
<evidence type="ECO:0000256" key="6">
    <source>
        <dbReference type="ARBA" id="ARBA00022989"/>
    </source>
</evidence>
<dbReference type="InterPro" id="IPR050297">
    <property type="entry name" value="LipidA_mod_glycosyltrf_83"/>
</dbReference>
<feature type="transmembrane region" description="Helical" evidence="8">
    <location>
        <begin position="165"/>
        <end position="182"/>
    </location>
</feature>
<evidence type="ECO:0000256" key="1">
    <source>
        <dbReference type="ARBA" id="ARBA00004651"/>
    </source>
</evidence>
<keyword evidence="3" id="KW-0328">Glycosyltransferase</keyword>
<dbReference type="RefSeq" id="WP_104714653.1">
    <property type="nucleotide sequence ID" value="NZ_PTRA01000003.1"/>
</dbReference>
<feature type="transmembrane region" description="Helical" evidence="8">
    <location>
        <begin position="136"/>
        <end position="153"/>
    </location>
</feature>
<comment type="caution">
    <text evidence="10">The sequence shown here is derived from an EMBL/GenBank/DDBJ whole genome shotgun (WGS) entry which is preliminary data.</text>
</comment>
<keyword evidence="6 8" id="KW-1133">Transmembrane helix</keyword>
<keyword evidence="11" id="KW-1185">Reference proteome</keyword>
<dbReference type="EMBL" id="PTRA01000003">
    <property type="protein sequence ID" value="PQA56100.1"/>
    <property type="molecule type" value="Genomic_DNA"/>
</dbReference>
<feature type="transmembrane region" description="Helical" evidence="8">
    <location>
        <begin position="112"/>
        <end position="130"/>
    </location>
</feature>
<feature type="transmembrane region" description="Helical" evidence="8">
    <location>
        <begin position="303"/>
        <end position="319"/>
    </location>
</feature>
<feature type="transmembrane region" description="Helical" evidence="8">
    <location>
        <begin position="81"/>
        <end position="100"/>
    </location>
</feature>
<feature type="transmembrane region" description="Helical" evidence="8">
    <location>
        <begin position="325"/>
        <end position="345"/>
    </location>
</feature>
<dbReference type="PANTHER" id="PTHR33908:SF3">
    <property type="entry name" value="UNDECAPRENYL PHOSPHATE-ALPHA-4-AMINO-4-DEOXY-L-ARABINOSE ARABINOSYL TRANSFERASE"/>
    <property type="match status" value="1"/>
</dbReference>
<evidence type="ECO:0000256" key="7">
    <source>
        <dbReference type="ARBA" id="ARBA00023136"/>
    </source>
</evidence>
<feature type="transmembrane region" description="Helical" evidence="8">
    <location>
        <begin position="409"/>
        <end position="427"/>
    </location>
</feature>
<evidence type="ECO:0000259" key="9">
    <source>
        <dbReference type="Pfam" id="PF13231"/>
    </source>
</evidence>
<keyword evidence="7 8" id="KW-0472">Membrane</keyword>
<evidence type="ECO:0000313" key="11">
    <source>
        <dbReference type="Proteomes" id="UP000239590"/>
    </source>
</evidence>
<feature type="transmembrane region" description="Helical" evidence="8">
    <location>
        <begin position="264"/>
        <end position="282"/>
    </location>
</feature>
<feature type="domain" description="Glycosyltransferase RgtA/B/C/D-like" evidence="9">
    <location>
        <begin position="61"/>
        <end position="228"/>
    </location>
</feature>
<accession>A0A2S7II74</accession>
<sequence>MNRLTTLVLIALVAGLFFIPFLGGVHLFDWDEINFAEISREMLVLKDYLRVHVDFKPFWEKPPFFFWLQSLAMHTFGVGEFAARLPNALCGILTLSLLYLLGERLFNRRFGLIWVGTYLGSILPHLYFRSGIIDPWFNLWIFIGLNGIIFFRWKKDHFTFLLPKSKWFYLLLGGFLLGMGVLTKGPVAYMLVCVTLGVYFVVNGFKLFISPLHFIVYTVMTSLVTLAWYGLETWQHGPWFIQEFIKYNYRLFSTPDAGHAGFPGYHFVILFFGCFPASTFALRALNFRTESGETDYQRDYQKWMVILFWVVLIIFTIVKSKIVHYSSMCYFPLTYLASLTIYRLWTGRIVFRTWMKVSLAVSGGIFVILTIGLPILSHYVDWLQAQIAPDDSFAAANLDAKVNWTGWEATPGVVLFLVILFGIRFLSRQQYERGLVTLFIGTAVFTTLTLWFFVARIESISQAAAIRFFEARQGEDCYIVTYKYRSYGPFFYARQQPERHPKSWDDDWAIHSPEVDKPVYVIAKNLLEAEVDTIPTLKKIGSENGFVFYKRK</sequence>
<feature type="transmembrane region" description="Helical" evidence="8">
    <location>
        <begin position="212"/>
        <end position="231"/>
    </location>
</feature>
<evidence type="ECO:0000256" key="4">
    <source>
        <dbReference type="ARBA" id="ARBA00022679"/>
    </source>
</evidence>
<dbReference type="GO" id="GO:0005886">
    <property type="term" value="C:plasma membrane"/>
    <property type="evidence" value="ECO:0007669"/>
    <property type="project" value="UniProtKB-SubCell"/>
</dbReference>
<dbReference type="OrthoDB" id="9792789at2"/>
<proteinExistence type="predicted"/>
<dbReference type="GO" id="GO:0009103">
    <property type="term" value="P:lipopolysaccharide biosynthetic process"/>
    <property type="evidence" value="ECO:0007669"/>
    <property type="project" value="UniProtKB-ARBA"/>
</dbReference>